<comment type="caution">
    <text evidence="12">Lacks conserved residue(s) required for the propagation of feature annotation.</text>
</comment>
<dbReference type="GO" id="GO:0039693">
    <property type="term" value="P:viral DNA genome replication"/>
    <property type="evidence" value="ECO:0007669"/>
    <property type="project" value="UniProtKB-UniRule"/>
</dbReference>
<feature type="domain" description="Papillomavirus E2 N-terminal" evidence="14">
    <location>
        <begin position="1"/>
        <end position="199"/>
    </location>
</feature>
<keyword evidence="10 12" id="KW-0010">Activator</keyword>
<evidence type="ECO:0000259" key="15">
    <source>
        <dbReference type="Pfam" id="PF00511"/>
    </source>
</evidence>
<dbReference type="Pfam" id="PF00508">
    <property type="entry name" value="PPV_E2_N"/>
    <property type="match status" value="1"/>
</dbReference>
<keyword evidence="7 12" id="KW-0235">DNA replication</keyword>
<evidence type="ECO:0000256" key="7">
    <source>
        <dbReference type="ARBA" id="ARBA00022705"/>
    </source>
</evidence>
<evidence type="ECO:0000256" key="2">
    <source>
        <dbReference type="ARBA" id="ARBA00007794"/>
    </source>
</evidence>
<dbReference type="InterPro" id="IPR042503">
    <property type="entry name" value="Regulatory_protein_E2_N_1"/>
</dbReference>
<evidence type="ECO:0000259" key="14">
    <source>
        <dbReference type="Pfam" id="PF00508"/>
    </source>
</evidence>
<evidence type="ECO:0000256" key="11">
    <source>
        <dbReference type="ARBA" id="ARBA00023163"/>
    </source>
</evidence>
<dbReference type="GO" id="GO:0003700">
    <property type="term" value="F:DNA-binding transcription factor activity"/>
    <property type="evidence" value="ECO:0007669"/>
    <property type="project" value="UniProtKB-UniRule"/>
</dbReference>
<feature type="compositionally biased region" description="Low complexity" evidence="13">
    <location>
        <begin position="238"/>
        <end position="250"/>
    </location>
</feature>
<keyword evidence="4 12" id="KW-0244">Early protein</keyword>
<comment type="function">
    <text evidence="12">Plays a role in the initiation of viral DNA replication. A dimer of E2 interacts with a dimer of E1 in order to improve specificity of E1 DNA binding activity. Once the complex recognizes and binds DNA at specific sites, the E2 dimer is removed from DNA. E2 also regulates viral transcription through binding to the E2RE response element (5'-ACCNNNNNNGGT-3') present in multiple copies in the regulatory regions of the viral genome. Activates or represses transcription depending on E2RE's position with regards to proximal promoter elements including the TATA-box. Repression occurs by sterically hindering the assembly of the transcription initiation complex.</text>
</comment>
<dbReference type="InterPro" id="IPR012677">
    <property type="entry name" value="Nucleotide-bd_a/b_plait_sf"/>
</dbReference>
<gene>
    <name evidence="12 16" type="primary">E2</name>
</gene>
<dbReference type="InterPro" id="IPR036050">
    <property type="entry name" value="Regulatory_protein_E2_N"/>
</dbReference>
<dbReference type="EMBL" id="MF588695">
    <property type="protein sequence ID" value="ATQ38210.1"/>
    <property type="molecule type" value="Genomic_DNA"/>
</dbReference>
<feature type="region of interest" description="Disordered" evidence="13">
    <location>
        <begin position="204"/>
        <end position="295"/>
    </location>
</feature>
<comment type="similarity">
    <text evidence="12">Belongs to the papillomaviridae E2 protein family.</text>
</comment>
<evidence type="ECO:0000256" key="9">
    <source>
        <dbReference type="ARBA" id="ARBA00023125"/>
    </source>
</evidence>
<comment type="subunit">
    <text evidence="12">Binds DNA as homodimer. Interacts with protein E1; this interaction greatly increases E1 DNA-binding activity. Interacts with protein L1; this interaction enhances E2-dependent replication and transcription activation. Interacts with protein L2; this interaction inhibits E2 transcriptional activity but not DNA replication function E2. Interacts with protein E7; this interaction inhibits E7 oncogenic activity. Interacts with host TAF1; this interaction modulates E2-dependent transcriptional regulation. Interacts with host BRD4; this interaction mediates E2 transcriptional activation function. Additionally, the interaction with host BRD4 on mitotic chromosomes mediates tethering of the viral genome. Interacts with host TOPBP1; this interaction is required for optimal viral DNA replication.</text>
</comment>
<keyword evidence="8 12" id="KW-0805">Transcription regulation</keyword>
<dbReference type="GO" id="GO:0003677">
    <property type="term" value="F:DNA binding"/>
    <property type="evidence" value="ECO:0007669"/>
    <property type="project" value="UniProtKB-UniRule"/>
</dbReference>
<keyword evidence="5 12" id="KW-0597">Phosphoprotein</keyword>
<evidence type="ECO:0000313" key="16">
    <source>
        <dbReference type="EMBL" id="ATQ38210.1"/>
    </source>
</evidence>
<reference evidence="17" key="1">
    <citation type="submission" date="2017-07" db="EMBL/GenBank/DDBJ databases">
        <title>HPV diversity in WHIM patients.</title>
        <authorList>
            <person name="Pastrana D.V."/>
            <person name="Peretti A."/>
            <person name="Welch N.L."/>
            <person name="Borgogna C."/>
            <person name="Badolato R."/>
            <person name="Gariglio M."/>
            <person name="FitzGerald P.C."/>
            <person name="McIntosh C.E."/>
            <person name="Van Doorslaer K."/>
            <person name="McBride A."/>
            <person name="Bliskovsky V."/>
            <person name="Velez D."/>
            <person name="Cho E."/>
            <person name="Brownell I."/>
            <person name="Liu J.S."/>
            <person name="Gonzalez C.M."/>
            <person name="Maldarelli F."/>
            <person name="Lisco A."/>
            <person name="Androphy E.J."/>
            <person name="Uldrick T.S."/>
            <person name="Yarchoan R."/>
            <person name="Dvoretzky I."/>
            <person name="Holland S.M."/>
            <person name="Freeman A.F."/>
            <person name="Murphy P.M."/>
            <person name="McDermott D.H."/>
            <person name="Buck C.B."/>
        </authorList>
    </citation>
    <scope>NUCLEOTIDE SEQUENCE [LARGE SCALE GENOMIC DNA]</scope>
</reference>
<evidence type="ECO:0000256" key="13">
    <source>
        <dbReference type="SAM" id="MobiDB-lite"/>
    </source>
</evidence>
<dbReference type="InterPro" id="IPR001866">
    <property type="entry name" value="PPV_E2_N"/>
</dbReference>
<comment type="subcellular location">
    <subcellularLocation>
        <location evidence="1 12">Host nucleus</location>
    </subcellularLocation>
</comment>
<evidence type="ECO:0000256" key="5">
    <source>
        <dbReference type="ARBA" id="ARBA00022553"/>
    </source>
</evidence>
<evidence type="ECO:0000256" key="8">
    <source>
        <dbReference type="ARBA" id="ARBA00023015"/>
    </source>
</evidence>
<evidence type="ECO:0000256" key="12">
    <source>
        <dbReference type="HAMAP-Rule" id="MF_04001"/>
    </source>
</evidence>
<dbReference type="GO" id="GO:0000166">
    <property type="term" value="F:nucleotide binding"/>
    <property type="evidence" value="ECO:0007669"/>
    <property type="project" value="UniProtKB-UniRule"/>
</dbReference>
<evidence type="ECO:0000256" key="10">
    <source>
        <dbReference type="ARBA" id="ARBA00023159"/>
    </source>
</evidence>
<dbReference type="HAMAP" id="MF_04001">
    <property type="entry name" value="PPV_E2"/>
    <property type="match status" value="1"/>
</dbReference>
<evidence type="ECO:0000256" key="3">
    <source>
        <dbReference type="ARBA" id="ARBA00022491"/>
    </source>
</evidence>
<evidence type="ECO:0000256" key="1">
    <source>
        <dbReference type="ARBA" id="ARBA00004147"/>
    </source>
</evidence>
<evidence type="ECO:0000256" key="4">
    <source>
        <dbReference type="ARBA" id="ARBA00022518"/>
    </source>
</evidence>
<dbReference type="InterPro" id="IPR033668">
    <property type="entry name" value="Reg_prot_E2"/>
</dbReference>
<accession>A0A2D2ALC1</accession>
<dbReference type="SUPFAM" id="SSF51332">
    <property type="entry name" value="E2 regulatory, transactivation domain"/>
    <property type="match status" value="1"/>
</dbReference>
<keyword evidence="11 12" id="KW-0804">Transcription</keyword>
<dbReference type="GO" id="GO:0042025">
    <property type="term" value="C:host cell nucleus"/>
    <property type="evidence" value="ECO:0007669"/>
    <property type="project" value="UniProtKB-SubCell"/>
</dbReference>
<name>A0A2D2ALC1_9PAPI</name>
<dbReference type="GO" id="GO:0006275">
    <property type="term" value="P:regulation of DNA replication"/>
    <property type="evidence" value="ECO:0007669"/>
    <property type="project" value="UniProtKB-UniRule"/>
</dbReference>
<evidence type="ECO:0000313" key="17">
    <source>
        <dbReference type="Proteomes" id="UP000290093"/>
    </source>
</evidence>
<dbReference type="Gene3D" id="1.10.287.30">
    <property type="entry name" value="E2 (early) protein, N terminal domain, subdomain 1"/>
    <property type="match status" value="1"/>
</dbReference>
<dbReference type="GO" id="GO:0006260">
    <property type="term" value="P:DNA replication"/>
    <property type="evidence" value="ECO:0007669"/>
    <property type="project" value="UniProtKB-KW"/>
</dbReference>
<keyword evidence="6 12" id="KW-1048">Host nucleus</keyword>
<dbReference type="SUPFAM" id="SSF54957">
    <property type="entry name" value="Viral DNA-binding domain"/>
    <property type="match status" value="1"/>
</dbReference>
<organism evidence="16 17">
    <name type="scientific">Gammapapillomavirus 5</name>
    <dbReference type="NCBI Taxonomy" id="333931"/>
    <lineage>
        <taxon>Viruses</taxon>
        <taxon>Monodnaviria</taxon>
        <taxon>Shotokuvirae</taxon>
        <taxon>Cossaviricota</taxon>
        <taxon>Papovaviricetes</taxon>
        <taxon>Zurhausenvirales</taxon>
        <taxon>Papillomaviridae</taxon>
        <taxon>Firstpapillomavirinae</taxon>
        <taxon>Gammapapillomavirus</taxon>
    </lineage>
</organism>
<protein>
    <recommendedName>
        <fullName evidence="12">Regulatory protein E2</fullName>
    </recommendedName>
</protein>
<feature type="domain" description="Papillomavirus E2 C-terminal" evidence="15">
    <location>
        <begin position="314"/>
        <end position="390"/>
    </location>
</feature>
<dbReference type="InterPro" id="IPR035975">
    <property type="entry name" value="E2/EBNA1_C_sf"/>
</dbReference>
<feature type="region of interest" description="DNA-binding domain" evidence="12">
    <location>
        <begin position="312"/>
        <end position="393"/>
    </location>
</feature>
<evidence type="ECO:0000256" key="6">
    <source>
        <dbReference type="ARBA" id="ARBA00022562"/>
    </source>
</evidence>
<sequence>MEALAERFDVLQEEILRHIESGDTNLQSHINYWENVRKENAIMYYARKRGLTKLGLQPLPQLAVSEYSAKQAIKISLTLQSLQKSIFGKEPWTLTEVSAELINTPPQNVLKKNGYNVEIWYDDDKNNSMIYTNWDDLYYQDINEMWHKVSGQVDYDGCYFIDHTGERAYFILFVTDASRYSQTGKWTVHFKQQVLSSSVVSSTSYTSYEDPLPGPSSYAETTTQSDSFRRPRSEETIDSPSPTSSTSPRSLRVRRRRREQGESGTNGETPSKRRRGGGAGSAPSPSEVGQRHRQVERKGLSRLGLLQEEARDPPIIVLQGSANGLKCWRNRKSNKHSGSFLCMSTVWNWVGDTSKNHSRMIIAFVNEAQREQFVKYHLFPKHATYYYGSLGGL</sequence>
<comment type="similarity">
    <text evidence="2">Belongs to the papillomaviridae E8^E2C protein family.</text>
</comment>
<comment type="PTM">
    <text evidence="12">Phosphorylated.</text>
</comment>
<dbReference type="Gene3D" id="3.30.70.330">
    <property type="match status" value="1"/>
</dbReference>
<dbReference type="InterPro" id="IPR042504">
    <property type="entry name" value="Regulatory_protein_E2_N_2"/>
</dbReference>
<keyword evidence="3 12" id="KW-0678">Repressor</keyword>
<keyword evidence="9 12" id="KW-0238">DNA-binding</keyword>
<dbReference type="Pfam" id="PF00511">
    <property type="entry name" value="PPV_E2_C"/>
    <property type="match status" value="1"/>
</dbReference>
<dbReference type="Proteomes" id="UP000290093">
    <property type="component" value="Segment"/>
</dbReference>
<proteinExistence type="inferred from homology"/>
<dbReference type="Gene3D" id="2.170.200.10">
    <property type="entry name" value="Papillomavirus E2 early protein domain"/>
    <property type="match status" value="1"/>
</dbReference>
<dbReference type="InterPro" id="IPR000427">
    <property type="entry name" value="Papillomavirus_E2_C"/>
</dbReference>
<dbReference type="GO" id="GO:0006351">
    <property type="term" value="P:DNA-templated transcription"/>
    <property type="evidence" value="ECO:0007669"/>
    <property type="project" value="UniProtKB-UniRule"/>
</dbReference>